<evidence type="ECO:0000313" key="3">
    <source>
        <dbReference type="Proteomes" id="UP000324222"/>
    </source>
</evidence>
<dbReference type="EMBL" id="VSRR010004310">
    <property type="protein sequence ID" value="MPC39260.1"/>
    <property type="molecule type" value="Genomic_DNA"/>
</dbReference>
<evidence type="ECO:0000313" key="2">
    <source>
        <dbReference type="EMBL" id="MPC39260.1"/>
    </source>
</evidence>
<reference evidence="2 3" key="1">
    <citation type="submission" date="2019-05" db="EMBL/GenBank/DDBJ databases">
        <title>Another draft genome of Portunus trituberculatus and its Hox gene families provides insights of decapod evolution.</title>
        <authorList>
            <person name="Jeong J.-H."/>
            <person name="Song I."/>
            <person name="Kim S."/>
            <person name="Choi T."/>
            <person name="Kim D."/>
            <person name="Ryu S."/>
            <person name="Kim W."/>
        </authorList>
    </citation>
    <scope>NUCLEOTIDE SEQUENCE [LARGE SCALE GENOMIC DNA]</scope>
    <source>
        <tissue evidence="2">Muscle</tissue>
    </source>
</reference>
<dbReference type="Proteomes" id="UP000324222">
    <property type="component" value="Unassembled WGS sequence"/>
</dbReference>
<accession>A0A5B7EW61</accession>
<protein>
    <submittedName>
        <fullName evidence="2">Uncharacterized protein</fullName>
    </submittedName>
</protein>
<proteinExistence type="predicted"/>
<keyword evidence="3" id="KW-1185">Reference proteome</keyword>
<feature type="compositionally biased region" description="Polar residues" evidence="1">
    <location>
        <begin position="1"/>
        <end position="17"/>
    </location>
</feature>
<gene>
    <name evidence="2" type="ORF">E2C01_032791</name>
</gene>
<organism evidence="2 3">
    <name type="scientific">Portunus trituberculatus</name>
    <name type="common">Swimming crab</name>
    <name type="synonym">Neptunus trituberculatus</name>
    <dbReference type="NCBI Taxonomy" id="210409"/>
    <lineage>
        <taxon>Eukaryota</taxon>
        <taxon>Metazoa</taxon>
        <taxon>Ecdysozoa</taxon>
        <taxon>Arthropoda</taxon>
        <taxon>Crustacea</taxon>
        <taxon>Multicrustacea</taxon>
        <taxon>Malacostraca</taxon>
        <taxon>Eumalacostraca</taxon>
        <taxon>Eucarida</taxon>
        <taxon>Decapoda</taxon>
        <taxon>Pleocyemata</taxon>
        <taxon>Brachyura</taxon>
        <taxon>Eubrachyura</taxon>
        <taxon>Portunoidea</taxon>
        <taxon>Portunidae</taxon>
        <taxon>Portuninae</taxon>
        <taxon>Portunus</taxon>
    </lineage>
</organism>
<dbReference type="AlphaFoldDB" id="A0A5B7EW61"/>
<comment type="caution">
    <text evidence="2">The sequence shown here is derived from an EMBL/GenBank/DDBJ whole genome shotgun (WGS) entry which is preliminary data.</text>
</comment>
<name>A0A5B7EW61_PORTR</name>
<feature type="region of interest" description="Disordered" evidence="1">
    <location>
        <begin position="1"/>
        <end position="20"/>
    </location>
</feature>
<sequence>MVNSSLICRSTDNSRSGFDTGLRSRAATAVTYPKRSTDSRFTPETRHTTYESQADFGYYGYVHTGRDARRDSLCGGRWLI</sequence>
<evidence type="ECO:0000256" key="1">
    <source>
        <dbReference type="SAM" id="MobiDB-lite"/>
    </source>
</evidence>